<keyword evidence="5" id="KW-1185">Reference proteome</keyword>
<keyword evidence="3" id="KW-0472">Membrane</keyword>
<evidence type="ECO:0000313" key="4">
    <source>
        <dbReference type="EMBL" id="OLP86482.1"/>
    </source>
</evidence>
<proteinExistence type="predicted"/>
<keyword evidence="3" id="KW-1133">Transmembrane helix</keyword>
<name>A0A1Q9CU76_SYMMI</name>
<accession>A0A1Q9CU76</accession>
<evidence type="ECO:0000256" key="3">
    <source>
        <dbReference type="SAM" id="Phobius"/>
    </source>
</evidence>
<feature type="compositionally biased region" description="Basic and acidic residues" evidence="2">
    <location>
        <begin position="582"/>
        <end position="592"/>
    </location>
</feature>
<reference evidence="4 5" key="1">
    <citation type="submission" date="2016-02" db="EMBL/GenBank/DDBJ databases">
        <title>Genome analysis of coral dinoflagellate symbionts highlights evolutionary adaptations to a symbiotic lifestyle.</title>
        <authorList>
            <person name="Aranda M."/>
            <person name="Li Y."/>
            <person name="Liew Y.J."/>
            <person name="Baumgarten S."/>
            <person name="Simakov O."/>
            <person name="Wilson M."/>
            <person name="Piel J."/>
            <person name="Ashoor H."/>
            <person name="Bougouffa S."/>
            <person name="Bajic V.B."/>
            <person name="Ryu T."/>
            <person name="Ravasi T."/>
            <person name="Bayer T."/>
            <person name="Micklem G."/>
            <person name="Kim H."/>
            <person name="Bhak J."/>
            <person name="Lajeunesse T.C."/>
            <person name="Voolstra C.R."/>
        </authorList>
    </citation>
    <scope>NUCLEOTIDE SEQUENCE [LARGE SCALE GENOMIC DNA]</scope>
    <source>
        <strain evidence="4 5">CCMP2467</strain>
    </source>
</reference>
<dbReference type="OrthoDB" id="420307at2759"/>
<feature type="transmembrane region" description="Helical" evidence="3">
    <location>
        <begin position="159"/>
        <end position="180"/>
    </location>
</feature>
<organism evidence="4 5">
    <name type="scientific">Symbiodinium microadriaticum</name>
    <name type="common">Dinoflagellate</name>
    <name type="synonym">Zooxanthella microadriatica</name>
    <dbReference type="NCBI Taxonomy" id="2951"/>
    <lineage>
        <taxon>Eukaryota</taxon>
        <taxon>Sar</taxon>
        <taxon>Alveolata</taxon>
        <taxon>Dinophyceae</taxon>
        <taxon>Suessiales</taxon>
        <taxon>Symbiodiniaceae</taxon>
        <taxon>Symbiodinium</taxon>
    </lineage>
</organism>
<dbReference type="AlphaFoldDB" id="A0A1Q9CU76"/>
<feature type="region of interest" description="Disordered" evidence="2">
    <location>
        <begin position="416"/>
        <end position="444"/>
    </location>
</feature>
<feature type="coiled-coil region" evidence="1">
    <location>
        <begin position="889"/>
        <end position="916"/>
    </location>
</feature>
<feature type="compositionally biased region" description="Acidic residues" evidence="2">
    <location>
        <begin position="593"/>
        <end position="605"/>
    </location>
</feature>
<dbReference type="EMBL" id="LSRX01000913">
    <property type="protein sequence ID" value="OLP86482.1"/>
    <property type="molecule type" value="Genomic_DNA"/>
</dbReference>
<evidence type="ECO:0000256" key="2">
    <source>
        <dbReference type="SAM" id="MobiDB-lite"/>
    </source>
</evidence>
<evidence type="ECO:0000313" key="5">
    <source>
        <dbReference type="Proteomes" id="UP000186817"/>
    </source>
</evidence>
<keyword evidence="1" id="KW-0175">Coiled coil</keyword>
<dbReference type="Proteomes" id="UP000186817">
    <property type="component" value="Unassembled WGS sequence"/>
</dbReference>
<protein>
    <submittedName>
        <fullName evidence="4">Uncharacterized protein</fullName>
    </submittedName>
</protein>
<evidence type="ECO:0000256" key="1">
    <source>
        <dbReference type="SAM" id="Coils"/>
    </source>
</evidence>
<sequence length="945" mass="103908">MIRPSYVTDVVARATAAQEALTTVTSVILQHGSIDQADKAFVPSESTLALCETTTETAQSIPQIPCPALAYEHFLIVVVGPVPARNIHLRAAKRMKAVLQVSMQIACGSWDLEDVDSLSLDRFQAPSPATLTRGRYKLDIFHMLLRQDHWKRTQFENSFVSLCNLLALGGVILLAFLVGYDGTLQAKELFIVEEYSTRVADAVQNLEEEMLERGRQCRDLNPADALESDDVDDGTGVGPVLWKRDPLRMDVRLLPLMSLGKGRLAWASTDSLASITSPNFAPVALGPEALQRYADRVVCNLSDQGTESKLVDAAAVDLTAICVDVSEVLEWDDLIMAQALLLTPNPETVNLVLLAQAQPAEALLRLENTAGDAHAAAAQGTVLSLQDHCAEAEPMQPLVTVDDDEGCLLREEGPGLCLRDHGQEPTQPGPATATGDEQLQEAQADAGIQEAPANVGLPSEAERLEKLFPNSIKVSGFKHIADNLLGSVLTKLPWWANLLPKLTAFDRLLGDVTWRDRLKGLRWEAVSNFCRAVLPLQRILRSAWDGDKYLKGTVFKDGKKKPFLVEESSKATLVKINSLMKSNKDNHNHSHDDDDDDDSNDDDDNNNIKFDPDWACIALVATVAEEADFLGKWAESCGCCVHRYNLEPGAAPESLTLALPQRRTNGKKKRRQPQQVLPPCPLKGCRAAEMAAGIGMQCQSELMRIHNYSFMEHIQACDPSDRLELQSSWTSSRAILWGELTTKMQHWKELPWLLCGLSYSEPRIVRDVAVRALRQYDGAPNASGSLHAQSRRFLDPAWKGLRNQDDDPALRPLMELLAGGVSVLDLMQKTPDQLQEQGGWIISDACLASFRNWLAGLRQVPCSQTQADALQSLPSSVLGSIVREISRRMRKRTETEQAAEARNDDLEEKAALALADSQKKTAPSAGAFTQGPKPFNFQQILALSL</sequence>
<gene>
    <name evidence="4" type="ORF">AK812_SmicGene32414</name>
</gene>
<feature type="region of interest" description="Disordered" evidence="2">
    <location>
        <begin position="582"/>
        <end position="605"/>
    </location>
</feature>
<comment type="caution">
    <text evidence="4">The sequence shown here is derived from an EMBL/GenBank/DDBJ whole genome shotgun (WGS) entry which is preliminary data.</text>
</comment>
<keyword evidence="3" id="KW-0812">Transmembrane</keyword>